<protein>
    <recommendedName>
        <fullName evidence="3">Glycosyltransferase family 15 protein</fullName>
    </recommendedName>
</protein>
<organism evidence="1 2">
    <name type="scientific">Mycena chlorophos</name>
    <name type="common">Agaric fungus</name>
    <name type="synonym">Agaricus chlorophos</name>
    <dbReference type="NCBI Taxonomy" id="658473"/>
    <lineage>
        <taxon>Eukaryota</taxon>
        <taxon>Fungi</taxon>
        <taxon>Dikarya</taxon>
        <taxon>Basidiomycota</taxon>
        <taxon>Agaricomycotina</taxon>
        <taxon>Agaricomycetes</taxon>
        <taxon>Agaricomycetidae</taxon>
        <taxon>Agaricales</taxon>
        <taxon>Marasmiineae</taxon>
        <taxon>Mycenaceae</taxon>
        <taxon>Mycena</taxon>
    </lineage>
</organism>
<keyword evidence="2" id="KW-1185">Reference proteome</keyword>
<proteinExistence type="predicted"/>
<evidence type="ECO:0000313" key="2">
    <source>
        <dbReference type="Proteomes" id="UP000815677"/>
    </source>
</evidence>
<accession>A0ABQ0LHM2</accession>
<gene>
    <name evidence="1" type="ORF">MCHLO_07771</name>
</gene>
<reference evidence="1" key="1">
    <citation type="submission" date="2014-09" db="EMBL/GenBank/DDBJ databases">
        <title>Genome sequence of the luminous mushroom Mycena chlorophos for searching fungal bioluminescence genes.</title>
        <authorList>
            <person name="Tanaka Y."/>
            <person name="Kasuga D."/>
            <person name="Oba Y."/>
            <person name="Hase S."/>
            <person name="Sato K."/>
            <person name="Oba Y."/>
            <person name="Sakakibara Y."/>
        </authorList>
    </citation>
    <scope>NUCLEOTIDE SEQUENCE</scope>
</reference>
<evidence type="ECO:0008006" key="3">
    <source>
        <dbReference type="Google" id="ProtNLM"/>
    </source>
</evidence>
<sequence length="400" mass="46809">MVLWPRHISSSNRYLLLLLPCAAALLTLFYFLHTEPQVRSDFTTQYPPATRPATSATSNANILIVSAFFPFAKSKHSLSDYESWLARFLQPITTDMYFYTSTEMEPLVRRCRGSLPITIDTTYASPFDIPPLSGLRDKYNEMHRLDREQERHSPELYAVWNAKPFFLDDALSKLNNQTYEYAFWNDAGSFRSEHQYKQWPSPARVEELWKEGAELTKQKPEDLLFFPITGVPHPSLRYWVQDHGPIDNEVSEGSFFGGSPSTVSWWRNTFYAYHDYYMHLGLFVGKDQTLINALFVLFPERLISVWLGDPEAPAHAGLVSKVDEGMLGSCGPEWFYYQFWLASPTAQEEMRDLWERNVRWSWDWWRKREKCRVTRLLTMDHVLRRQFGADWAPPMHTVDV</sequence>
<dbReference type="Proteomes" id="UP000815677">
    <property type="component" value="Unassembled WGS sequence"/>
</dbReference>
<dbReference type="EMBL" id="DF846523">
    <property type="protein sequence ID" value="GAT50536.1"/>
    <property type="molecule type" value="Genomic_DNA"/>
</dbReference>
<name>A0ABQ0LHM2_MYCCL</name>
<evidence type="ECO:0000313" key="1">
    <source>
        <dbReference type="EMBL" id="GAT50536.1"/>
    </source>
</evidence>